<dbReference type="RefSeq" id="WP_184393868.1">
    <property type="nucleotide sequence ID" value="NZ_BAAAJD010000065.1"/>
</dbReference>
<proteinExistence type="predicted"/>
<dbReference type="PANTHER" id="PTHR42912">
    <property type="entry name" value="METHYLTRANSFERASE"/>
    <property type="match status" value="1"/>
</dbReference>
<dbReference type="Gene3D" id="3.40.50.150">
    <property type="entry name" value="Vaccinia Virus protein VP39"/>
    <property type="match status" value="1"/>
</dbReference>
<gene>
    <name evidence="2" type="ORF">HDA36_003880</name>
</gene>
<sequence length="208" mass="22720">MATAYWEGPGAAKEFTHPVPYRLLREHLAADARILDIGCGYGRVLRRLADAGYRGAVGADPSAALVARGRRAWPDLDLRHAPGLPLPFRDGSFDAVLLVAVLSVVPDDAEQRRIAAEAERLCAPGGTVLLCDFPLQDGPRYTERYAASPSPVHGVFTTPDGGLFRHHDPAHLAALFTGCTRVHTEDVEMTSMNGHPIRGLQWLLRRNR</sequence>
<name>A0A7W8VER8_9ACTN</name>
<dbReference type="GO" id="GO:0032259">
    <property type="term" value="P:methylation"/>
    <property type="evidence" value="ECO:0007669"/>
    <property type="project" value="UniProtKB-KW"/>
</dbReference>
<evidence type="ECO:0000313" key="3">
    <source>
        <dbReference type="Proteomes" id="UP000572635"/>
    </source>
</evidence>
<keyword evidence="2" id="KW-0808">Transferase</keyword>
<keyword evidence="3" id="KW-1185">Reference proteome</keyword>
<protein>
    <submittedName>
        <fullName evidence="2">SAM-dependent methyltransferase</fullName>
    </submittedName>
</protein>
<dbReference type="PANTHER" id="PTHR42912:SF93">
    <property type="entry name" value="N6-ADENOSINE-METHYLTRANSFERASE TMT1A"/>
    <property type="match status" value="1"/>
</dbReference>
<dbReference type="SUPFAM" id="SSF53335">
    <property type="entry name" value="S-adenosyl-L-methionine-dependent methyltransferases"/>
    <property type="match status" value="1"/>
</dbReference>
<dbReference type="InterPro" id="IPR029063">
    <property type="entry name" value="SAM-dependent_MTases_sf"/>
</dbReference>
<comment type="caution">
    <text evidence="2">The sequence shown here is derived from an EMBL/GenBank/DDBJ whole genome shotgun (WGS) entry which is preliminary data.</text>
</comment>
<dbReference type="AlphaFoldDB" id="A0A7W8VER8"/>
<feature type="domain" description="Methyltransferase type 11" evidence="1">
    <location>
        <begin position="35"/>
        <end position="129"/>
    </location>
</feature>
<dbReference type="GO" id="GO:0008757">
    <property type="term" value="F:S-adenosylmethionine-dependent methyltransferase activity"/>
    <property type="evidence" value="ECO:0007669"/>
    <property type="project" value="InterPro"/>
</dbReference>
<accession>A0A7W8VER8</accession>
<dbReference type="Pfam" id="PF08241">
    <property type="entry name" value="Methyltransf_11"/>
    <property type="match status" value="1"/>
</dbReference>
<dbReference type="InterPro" id="IPR013216">
    <property type="entry name" value="Methyltransf_11"/>
</dbReference>
<dbReference type="Proteomes" id="UP000572635">
    <property type="component" value="Unassembled WGS sequence"/>
</dbReference>
<evidence type="ECO:0000313" key="2">
    <source>
        <dbReference type="EMBL" id="MBB5433796.1"/>
    </source>
</evidence>
<evidence type="ECO:0000259" key="1">
    <source>
        <dbReference type="Pfam" id="PF08241"/>
    </source>
</evidence>
<reference evidence="2 3" key="1">
    <citation type="submission" date="2020-08" db="EMBL/GenBank/DDBJ databases">
        <title>Sequencing the genomes of 1000 actinobacteria strains.</title>
        <authorList>
            <person name="Klenk H.-P."/>
        </authorList>
    </citation>
    <scope>NUCLEOTIDE SEQUENCE [LARGE SCALE GENOMIC DNA]</scope>
    <source>
        <strain evidence="2 3">DSM 44551</strain>
    </source>
</reference>
<dbReference type="EMBL" id="JACHDB010000001">
    <property type="protein sequence ID" value="MBB5433796.1"/>
    <property type="molecule type" value="Genomic_DNA"/>
</dbReference>
<keyword evidence="2" id="KW-0489">Methyltransferase</keyword>
<dbReference type="CDD" id="cd02440">
    <property type="entry name" value="AdoMet_MTases"/>
    <property type="match status" value="1"/>
</dbReference>
<organism evidence="2 3">
    <name type="scientific">Nocardiopsis composta</name>
    <dbReference type="NCBI Taxonomy" id="157465"/>
    <lineage>
        <taxon>Bacteria</taxon>
        <taxon>Bacillati</taxon>
        <taxon>Actinomycetota</taxon>
        <taxon>Actinomycetes</taxon>
        <taxon>Streptosporangiales</taxon>
        <taxon>Nocardiopsidaceae</taxon>
        <taxon>Nocardiopsis</taxon>
    </lineage>
</organism>
<dbReference type="InterPro" id="IPR050508">
    <property type="entry name" value="Methyltransf_Superfamily"/>
</dbReference>